<accession>A0ABS0CNP7</accession>
<protein>
    <submittedName>
        <fullName evidence="1">Uncharacterized protein</fullName>
    </submittedName>
</protein>
<dbReference type="Proteomes" id="UP000702209">
    <property type="component" value="Unassembled WGS sequence"/>
</dbReference>
<evidence type="ECO:0000313" key="2">
    <source>
        <dbReference type="Proteomes" id="UP000702209"/>
    </source>
</evidence>
<name>A0ABS0CNP7_9NOCA</name>
<keyword evidence="2" id="KW-1185">Reference proteome</keyword>
<sequence length="273" mass="28686">MAVAPPLLVAAPTITPARFGLQSAADQQLIDPAQRIRNGVAWEPNPCGPAKLDPAECGDTPTDRDVPDGIGLDSAEPIVVYNGFTCRAVGLTEQAMLDRATASLLTEWVAVEQAVWASTGLRLMNDTTGEETAVLAEDPVPLVSGIGLLEGFLGANYGGIGVLHTPREVASHAAAAQQISTEPGRLVTVLGTRWAFGAGYPNTGPDGAPAAADTAWIVATGAVTYRRTEITHRPGSMREAFNYANNEIRAIAERTYVVAWDECVRAAVPVSLT</sequence>
<proteinExistence type="predicted"/>
<gene>
    <name evidence="1" type="ORF">IU459_11815</name>
</gene>
<dbReference type="RefSeq" id="WP_195129536.1">
    <property type="nucleotide sequence ID" value="NZ_JADLQX010000007.1"/>
</dbReference>
<organism evidence="1 2">
    <name type="scientific">Nocardia amamiensis</name>
    <dbReference type="NCBI Taxonomy" id="404578"/>
    <lineage>
        <taxon>Bacteria</taxon>
        <taxon>Bacillati</taxon>
        <taxon>Actinomycetota</taxon>
        <taxon>Actinomycetes</taxon>
        <taxon>Mycobacteriales</taxon>
        <taxon>Nocardiaceae</taxon>
        <taxon>Nocardia</taxon>
    </lineage>
</organism>
<reference evidence="1 2" key="1">
    <citation type="submission" date="2020-10" db="EMBL/GenBank/DDBJ databases">
        <title>Identification of Nocardia species via Next-generation sequencing and recognition of intraspecies genetic diversity.</title>
        <authorList>
            <person name="Li P."/>
            <person name="Li P."/>
            <person name="Lu B."/>
        </authorList>
    </citation>
    <scope>NUCLEOTIDE SEQUENCE [LARGE SCALE GENOMIC DNA]</scope>
    <source>
        <strain evidence="1 2">BJ06-0157</strain>
    </source>
</reference>
<dbReference type="EMBL" id="JADLQX010000007">
    <property type="protein sequence ID" value="MBF6298227.1"/>
    <property type="molecule type" value="Genomic_DNA"/>
</dbReference>
<comment type="caution">
    <text evidence="1">The sequence shown here is derived from an EMBL/GenBank/DDBJ whole genome shotgun (WGS) entry which is preliminary data.</text>
</comment>
<evidence type="ECO:0000313" key="1">
    <source>
        <dbReference type="EMBL" id="MBF6298227.1"/>
    </source>
</evidence>